<dbReference type="Pfam" id="PF20434">
    <property type="entry name" value="BD-FAE"/>
    <property type="match status" value="1"/>
</dbReference>
<evidence type="ECO:0000256" key="1">
    <source>
        <dbReference type="ARBA" id="ARBA00022801"/>
    </source>
</evidence>
<evidence type="ECO:0000259" key="2">
    <source>
        <dbReference type="Pfam" id="PF20434"/>
    </source>
</evidence>
<dbReference type="RefSeq" id="WP_070366876.1">
    <property type="nucleotide sequence ID" value="NZ_JAZHVW010000013.1"/>
</dbReference>
<dbReference type="STRING" id="481719.LASUN_00920"/>
<dbReference type="EMBL" id="MIQE01000002">
    <property type="protein sequence ID" value="OFA13093.1"/>
    <property type="molecule type" value="Genomic_DNA"/>
</dbReference>
<protein>
    <submittedName>
        <fullName evidence="3">Acetyl esterase</fullName>
        <ecNumber evidence="3">3.1.1.-</ecNumber>
    </submittedName>
</protein>
<dbReference type="SUPFAM" id="SSF53474">
    <property type="entry name" value="alpha/beta-Hydrolases"/>
    <property type="match status" value="1"/>
</dbReference>
<reference evidence="3 4" key="1">
    <citation type="submission" date="2016-09" db="EMBL/GenBank/DDBJ databases">
        <title>Genome Sequence of Lactobacillus sunkii Strain CG01.</title>
        <authorList>
            <person name="Poehlein A."/>
            <person name="Gabris C."/>
            <person name="Bengelsdorf F.R."/>
            <person name="Duerre P."/>
            <person name="Daniel R."/>
        </authorList>
    </citation>
    <scope>NUCLEOTIDE SEQUENCE [LARGE SCALE GENOMIC DNA]</scope>
    <source>
        <strain evidence="3 4">CG_D</strain>
    </source>
</reference>
<dbReference type="InterPro" id="IPR050300">
    <property type="entry name" value="GDXG_lipolytic_enzyme"/>
</dbReference>
<feature type="domain" description="BD-FAE-like" evidence="2">
    <location>
        <begin position="23"/>
        <end position="241"/>
    </location>
</feature>
<dbReference type="InterPro" id="IPR049492">
    <property type="entry name" value="BD-FAE-like_dom"/>
</dbReference>
<evidence type="ECO:0000313" key="4">
    <source>
        <dbReference type="Proteomes" id="UP000177010"/>
    </source>
</evidence>
<organism evidence="3 4">
    <name type="scientific">Lentilactobacillus sunkii</name>
    <dbReference type="NCBI Taxonomy" id="481719"/>
    <lineage>
        <taxon>Bacteria</taxon>
        <taxon>Bacillati</taxon>
        <taxon>Bacillota</taxon>
        <taxon>Bacilli</taxon>
        <taxon>Lactobacillales</taxon>
        <taxon>Lactobacillaceae</taxon>
        <taxon>Lentilactobacillus</taxon>
    </lineage>
</organism>
<evidence type="ECO:0000313" key="3">
    <source>
        <dbReference type="EMBL" id="OFA13093.1"/>
    </source>
</evidence>
<dbReference type="EC" id="3.1.1.-" evidence="3"/>
<keyword evidence="1 3" id="KW-0378">Hydrolase</keyword>
<comment type="caution">
    <text evidence="3">The sequence shown here is derived from an EMBL/GenBank/DDBJ whole genome shotgun (WGS) entry which is preliminary data.</text>
</comment>
<name>A0A1E7XJ30_9LACO</name>
<dbReference type="AlphaFoldDB" id="A0A1E7XJ30"/>
<accession>A0A1E7XJ30</accession>
<sequence>MQTVTYKTTDGNQIQGSFWKTPEDSNKPTIIYIHGGGLIFGNRDDLPQAYIDLFLKFGYSVFSLDYLLAPESSFSAIIDSLRTGVKYFLSHADDLNLQHNHYILFGRSAGAYLSMQLMAGELPESPEAFIDFYGFESLLSSNLLKPNALYSSYPAVSEAEVNQLVGNSPISHSSYEERFLIYVYARQTAKWQKMIFKNDNETEVKISQSILKKQFPPTYMCQSNSDPDVPFINSIMLKAKLPNAKLIPVTSKDHDFDRSVATGTIRIYSNVIEWLNNITK</sequence>
<dbReference type="Gene3D" id="3.40.50.1820">
    <property type="entry name" value="alpha/beta hydrolase"/>
    <property type="match status" value="1"/>
</dbReference>
<dbReference type="PANTHER" id="PTHR48081">
    <property type="entry name" value="AB HYDROLASE SUPERFAMILY PROTEIN C4A8.06C"/>
    <property type="match status" value="1"/>
</dbReference>
<gene>
    <name evidence="3" type="primary">aes</name>
    <name evidence="3" type="ORF">LASUN_00920</name>
</gene>
<proteinExistence type="predicted"/>
<dbReference type="GO" id="GO:0016787">
    <property type="term" value="F:hydrolase activity"/>
    <property type="evidence" value="ECO:0007669"/>
    <property type="project" value="UniProtKB-KW"/>
</dbReference>
<dbReference type="InterPro" id="IPR029058">
    <property type="entry name" value="AB_hydrolase_fold"/>
</dbReference>
<dbReference type="Proteomes" id="UP000177010">
    <property type="component" value="Unassembled WGS sequence"/>
</dbReference>